<dbReference type="KEGG" id="cate:C2869_08350"/>
<feature type="compositionally biased region" description="Polar residues" evidence="1">
    <location>
        <begin position="76"/>
        <end position="88"/>
    </location>
</feature>
<name>A0A2S0VQE1_9ALTE</name>
<dbReference type="EMBL" id="CP026604">
    <property type="protein sequence ID" value="AWB66436.1"/>
    <property type="molecule type" value="Genomic_DNA"/>
</dbReference>
<protein>
    <submittedName>
        <fullName evidence="3">DUF2956 domain-containing protein</fullName>
    </submittedName>
</protein>
<dbReference type="Proteomes" id="UP000244441">
    <property type="component" value="Chromosome"/>
</dbReference>
<organism evidence="3 4">
    <name type="scientific">Saccharobesus litoralis</name>
    <dbReference type="NCBI Taxonomy" id="2172099"/>
    <lineage>
        <taxon>Bacteria</taxon>
        <taxon>Pseudomonadati</taxon>
        <taxon>Pseudomonadota</taxon>
        <taxon>Gammaproteobacteria</taxon>
        <taxon>Alteromonadales</taxon>
        <taxon>Alteromonadaceae</taxon>
        <taxon>Saccharobesus</taxon>
    </lineage>
</organism>
<evidence type="ECO:0000256" key="1">
    <source>
        <dbReference type="SAM" id="MobiDB-lite"/>
    </source>
</evidence>
<reference evidence="3 4" key="1">
    <citation type="submission" date="2018-01" db="EMBL/GenBank/DDBJ databases">
        <title>Genome sequence of a Cantenovulum-like bacteria.</title>
        <authorList>
            <person name="Tan W.R."/>
            <person name="Lau N.-S."/>
            <person name="Go F."/>
            <person name="Amirul A.-A.A."/>
        </authorList>
    </citation>
    <scope>NUCLEOTIDE SEQUENCE [LARGE SCALE GENOMIC DNA]</scope>
    <source>
        <strain evidence="3 4">CCB-QB4</strain>
    </source>
</reference>
<sequence length="114" mass="12883">MTNSKTKKDKLIISPEIQQQAMAVAKATQKPNQTKEQTKLIAQGVEKGIAEYKKREKAKAREADKQKKKALKEKSGSQQSQLTNQESTTSTLTWLPWGLLIASWLGFVAYLTWF</sequence>
<evidence type="ECO:0000313" key="4">
    <source>
        <dbReference type="Proteomes" id="UP000244441"/>
    </source>
</evidence>
<gene>
    <name evidence="3" type="ORF">C2869_08350</name>
</gene>
<keyword evidence="4" id="KW-1185">Reference proteome</keyword>
<dbReference type="Pfam" id="PF11169">
    <property type="entry name" value="DUF2956"/>
    <property type="match status" value="1"/>
</dbReference>
<dbReference type="OrthoDB" id="5600789at2"/>
<feature type="region of interest" description="Disordered" evidence="1">
    <location>
        <begin position="53"/>
        <end position="88"/>
    </location>
</feature>
<keyword evidence="2" id="KW-0472">Membrane</keyword>
<evidence type="ECO:0000313" key="3">
    <source>
        <dbReference type="EMBL" id="AWB66436.1"/>
    </source>
</evidence>
<feature type="compositionally biased region" description="Basic and acidic residues" evidence="1">
    <location>
        <begin position="53"/>
        <end position="65"/>
    </location>
</feature>
<feature type="transmembrane region" description="Helical" evidence="2">
    <location>
        <begin position="94"/>
        <end position="113"/>
    </location>
</feature>
<keyword evidence="2" id="KW-0812">Transmembrane</keyword>
<dbReference type="RefSeq" id="WP_108602499.1">
    <property type="nucleotide sequence ID" value="NZ_CP026604.1"/>
</dbReference>
<keyword evidence="2" id="KW-1133">Transmembrane helix</keyword>
<proteinExistence type="predicted"/>
<dbReference type="InterPro" id="IPR021339">
    <property type="entry name" value="DUF2956"/>
</dbReference>
<dbReference type="AlphaFoldDB" id="A0A2S0VQE1"/>
<accession>A0A2S0VQE1</accession>
<evidence type="ECO:0000256" key="2">
    <source>
        <dbReference type="SAM" id="Phobius"/>
    </source>
</evidence>